<feature type="domain" description="ABC transmembrane type-1" evidence="8">
    <location>
        <begin position="59"/>
        <end position="237"/>
    </location>
</feature>
<sequence length="255" mass="28579">MRKFQNISDRLIPIIFMLFILFAWQFVVSMGWVERFILPAPTDIVNALILNWSDILMHTGVTFFEGITGLLVAVVFSFAMAIIMDQFVLVKKAIYPSLVISQTVPIIIIAPLLAMWFGFGIAPKIFVVVLVCFFPITINLIEGLQSVDQELIDLVRSMGARKIQIFSKIKFPYALPYFFSGLKIAATYSIMGAVIGEWLGGKAGLGVYMLRARHAFALDLVFASILVIVILSIGVFYGIAMIQKAIMPWEKLKEE</sequence>
<keyword evidence="5 7" id="KW-1133">Transmembrane helix</keyword>
<comment type="similarity">
    <text evidence="7">Belongs to the binding-protein-dependent transport system permease family.</text>
</comment>
<evidence type="ECO:0000256" key="3">
    <source>
        <dbReference type="ARBA" id="ARBA00022475"/>
    </source>
</evidence>
<keyword evidence="3" id="KW-1003">Cell membrane</keyword>
<dbReference type="STRING" id="52689.AKG39_01160"/>
<dbReference type="GO" id="GO:0005886">
    <property type="term" value="C:plasma membrane"/>
    <property type="evidence" value="ECO:0007669"/>
    <property type="project" value="UniProtKB-SubCell"/>
</dbReference>
<feature type="transmembrane region" description="Helical" evidence="7">
    <location>
        <begin position="171"/>
        <end position="195"/>
    </location>
</feature>
<evidence type="ECO:0000256" key="2">
    <source>
        <dbReference type="ARBA" id="ARBA00022448"/>
    </source>
</evidence>
<keyword evidence="6 7" id="KW-0472">Membrane</keyword>
<dbReference type="PROSITE" id="PS50928">
    <property type="entry name" value="ABC_TM1"/>
    <property type="match status" value="1"/>
</dbReference>
<reference evidence="10" key="1">
    <citation type="submission" date="2015-07" db="EMBL/GenBank/DDBJ databases">
        <title>Draft genome sequence of Acetobacterium bakii DSM 8293, a potential psychrophilic chemical producer through syngas fermentation.</title>
        <authorList>
            <person name="Song Y."/>
            <person name="Hwang S."/>
            <person name="Cho B.-K."/>
        </authorList>
    </citation>
    <scope>NUCLEOTIDE SEQUENCE [LARGE SCALE GENOMIC DNA]</scope>
    <source>
        <strain evidence="10">DSM 8239</strain>
    </source>
</reference>
<evidence type="ECO:0000259" key="8">
    <source>
        <dbReference type="PROSITE" id="PS50928"/>
    </source>
</evidence>
<proteinExistence type="inferred from homology"/>
<evidence type="ECO:0000256" key="7">
    <source>
        <dbReference type="RuleBase" id="RU363032"/>
    </source>
</evidence>
<feature type="transmembrane region" description="Helical" evidence="7">
    <location>
        <begin position="61"/>
        <end position="83"/>
    </location>
</feature>
<dbReference type="CDD" id="cd06261">
    <property type="entry name" value="TM_PBP2"/>
    <property type="match status" value="1"/>
</dbReference>
<comment type="caution">
    <text evidence="9">The sequence shown here is derived from an EMBL/GenBank/DDBJ whole genome shotgun (WGS) entry which is preliminary data.</text>
</comment>
<dbReference type="RefSeq" id="WP_050738528.1">
    <property type="nucleotide sequence ID" value="NZ_RXYC01000008.1"/>
</dbReference>
<dbReference type="Proteomes" id="UP000036873">
    <property type="component" value="Unassembled WGS sequence"/>
</dbReference>
<name>A0A0L6U4B2_9FIRM</name>
<evidence type="ECO:0000256" key="6">
    <source>
        <dbReference type="ARBA" id="ARBA00023136"/>
    </source>
</evidence>
<dbReference type="PANTHER" id="PTHR30151:SF20">
    <property type="entry name" value="ABC TRANSPORTER PERMEASE PROTEIN HI_0355-RELATED"/>
    <property type="match status" value="1"/>
</dbReference>
<feature type="transmembrane region" description="Helical" evidence="7">
    <location>
        <begin position="12"/>
        <end position="33"/>
    </location>
</feature>
<dbReference type="SUPFAM" id="SSF161098">
    <property type="entry name" value="MetI-like"/>
    <property type="match status" value="1"/>
</dbReference>
<protein>
    <submittedName>
        <fullName evidence="9">ABC transporter permease</fullName>
    </submittedName>
</protein>
<dbReference type="GO" id="GO:0055085">
    <property type="term" value="P:transmembrane transport"/>
    <property type="evidence" value="ECO:0007669"/>
    <property type="project" value="InterPro"/>
</dbReference>
<keyword evidence="2 7" id="KW-0813">Transport</keyword>
<evidence type="ECO:0000313" key="10">
    <source>
        <dbReference type="Proteomes" id="UP000036873"/>
    </source>
</evidence>
<evidence type="ECO:0000256" key="1">
    <source>
        <dbReference type="ARBA" id="ARBA00004651"/>
    </source>
</evidence>
<keyword evidence="4 7" id="KW-0812">Transmembrane</keyword>
<gene>
    <name evidence="9" type="ORF">AKG39_01160</name>
</gene>
<feature type="transmembrane region" description="Helical" evidence="7">
    <location>
        <begin position="215"/>
        <end position="242"/>
    </location>
</feature>
<dbReference type="InterPro" id="IPR035906">
    <property type="entry name" value="MetI-like_sf"/>
</dbReference>
<evidence type="ECO:0000256" key="5">
    <source>
        <dbReference type="ARBA" id="ARBA00022989"/>
    </source>
</evidence>
<accession>A0A0L6U4B2</accession>
<feature type="transmembrane region" description="Helical" evidence="7">
    <location>
        <begin position="125"/>
        <end position="141"/>
    </location>
</feature>
<feature type="transmembrane region" description="Helical" evidence="7">
    <location>
        <begin position="95"/>
        <end position="119"/>
    </location>
</feature>
<evidence type="ECO:0000256" key="4">
    <source>
        <dbReference type="ARBA" id="ARBA00022692"/>
    </source>
</evidence>
<keyword evidence="10" id="KW-1185">Reference proteome</keyword>
<dbReference type="Gene3D" id="1.10.3720.10">
    <property type="entry name" value="MetI-like"/>
    <property type="match status" value="1"/>
</dbReference>
<comment type="subcellular location">
    <subcellularLocation>
        <location evidence="1 7">Cell membrane</location>
        <topology evidence="1 7">Multi-pass membrane protein</topology>
    </subcellularLocation>
</comment>
<dbReference type="PANTHER" id="PTHR30151">
    <property type="entry name" value="ALKANE SULFONATE ABC TRANSPORTER-RELATED, MEMBRANE SUBUNIT"/>
    <property type="match status" value="1"/>
</dbReference>
<dbReference type="OrthoDB" id="9804353at2"/>
<dbReference type="AlphaFoldDB" id="A0A0L6U4B2"/>
<evidence type="ECO:0000313" key="9">
    <source>
        <dbReference type="EMBL" id="KNZ43341.1"/>
    </source>
</evidence>
<organism evidence="9 10">
    <name type="scientific">Acetobacterium bakii</name>
    <dbReference type="NCBI Taxonomy" id="52689"/>
    <lineage>
        <taxon>Bacteria</taxon>
        <taxon>Bacillati</taxon>
        <taxon>Bacillota</taxon>
        <taxon>Clostridia</taxon>
        <taxon>Eubacteriales</taxon>
        <taxon>Eubacteriaceae</taxon>
        <taxon>Acetobacterium</taxon>
    </lineage>
</organism>
<dbReference type="Pfam" id="PF00528">
    <property type="entry name" value="BPD_transp_1"/>
    <property type="match status" value="1"/>
</dbReference>
<dbReference type="EMBL" id="LGYO01000004">
    <property type="protein sequence ID" value="KNZ43341.1"/>
    <property type="molecule type" value="Genomic_DNA"/>
</dbReference>
<dbReference type="InterPro" id="IPR000515">
    <property type="entry name" value="MetI-like"/>
</dbReference>
<dbReference type="PATRIC" id="fig|52689.4.peg.2295"/>